<evidence type="ECO:0000313" key="2">
    <source>
        <dbReference type="Proteomes" id="UP000475862"/>
    </source>
</evidence>
<gene>
    <name evidence="1" type="ORF">AGLY_003773</name>
</gene>
<protein>
    <submittedName>
        <fullName evidence="1">Uncharacterized protein</fullName>
    </submittedName>
</protein>
<proteinExistence type="predicted"/>
<sequence>MELELLSRAKVGFSEISCISRIKDANRDRSFFCRFMFIRPLRLSTHHPANRKRSSLLNYHNRNAKDNLRSHAQVNGLVSSSWLMTTPNLHLEGTMHTTEMILQRRITAYRLFRLKPKASNFKAYMDGKNLNPALHVAIMYETIQLIAKIMGYGGRRSLIGTRFCDNLVKT</sequence>
<accession>A0A6G0TZA8</accession>
<dbReference type="AlphaFoldDB" id="A0A6G0TZA8"/>
<organism evidence="1 2">
    <name type="scientific">Aphis glycines</name>
    <name type="common">Soybean aphid</name>
    <dbReference type="NCBI Taxonomy" id="307491"/>
    <lineage>
        <taxon>Eukaryota</taxon>
        <taxon>Metazoa</taxon>
        <taxon>Ecdysozoa</taxon>
        <taxon>Arthropoda</taxon>
        <taxon>Hexapoda</taxon>
        <taxon>Insecta</taxon>
        <taxon>Pterygota</taxon>
        <taxon>Neoptera</taxon>
        <taxon>Paraneoptera</taxon>
        <taxon>Hemiptera</taxon>
        <taxon>Sternorrhyncha</taxon>
        <taxon>Aphidomorpha</taxon>
        <taxon>Aphidoidea</taxon>
        <taxon>Aphididae</taxon>
        <taxon>Aphidini</taxon>
        <taxon>Aphis</taxon>
        <taxon>Aphis</taxon>
    </lineage>
</organism>
<name>A0A6G0TZA8_APHGL</name>
<dbReference type="EMBL" id="VYZN01000012">
    <property type="protein sequence ID" value="KAE9541782.1"/>
    <property type="molecule type" value="Genomic_DNA"/>
</dbReference>
<dbReference type="Proteomes" id="UP000475862">
    <property type="component" value="Unassembled WGS sequence"/>
</dbReference>
<dbReference type="OrthoDB" id="10421775at2759"/>
<evidence type="ECO:0000313" key="1">
    <source>
        <dbReference type="EMBL" id="KAE9541782.1"/>
    </source>
</evidence>
<reference evidence="1 2" key="1">
    <citation type="submission" date="2019-08" db="EMBL/GenBank/DDBJ databases">
        <title>The genome of the soybean aphid Biotype 1, its phylome, world population structure and adaptation to the North American continent.</title>
        <authorList>
            <person name="Giordano R."/>
            <person name="Donthu R.K."/>
            <person name="Hernandez A.G."/>
            <person name="Wright C.L."/>
            <person name="Zimin A.V."/>
        </authorList>
    </citation>
    <scope>NUCLEOTIDE SEQUENCE [LARGE SCALE GENOMIC DNA]</scope>
    <source>
        <tissue evidence="1">Whole aphids</tissue>
    </source>
</reference>
<keyword evidence="2" id="KW-1185">Reference proteome</keyword>
<comment type="caution">
    <text evidence="1">The sequence shown here is derived from an EMBL/GenBank/DDBJ whole genome shotgun (WGS) entry which is preliminary data.</text>
</comment>